<dbReference type="AlphaFoldDB" id="A0A2R7Y1Q0"/>
<protein>
    <submittedName>
        <fullName evidence="2">Uncharacterized protein</fullName>
    </submittedName>
</protein>
<dbReference type="EMBL" id="NBVN01000010">
    <property type="protein sequence ID" value="PUA31475.1"/>
    <property type="molecule type" value="Genomic_DNA"/>
</dbReference>
<evidence type="ECO:0000313" key="3">
    <source>
        <dbReference type="Proteomes" id="UP000244093"/>
    </source>
</evidence>
<name>A0A2R7Y1Q0_9CREN</name>
<proteinExistence type="predicted"/>
<reference evidence="2 3" key="1">
    <citation type="journal article" date="2018" name="Syst. Appl. Microbiol.">
        <title>A new symbiotic nanoarchaeote (Candidatus Nanoclepta minutus) and its host (Zestosphaera tikiterensis gen. nov., sp. nov.) from a New Zealand hot spring.</title>
        <authorList>
            <person name="St John E."/>
            <person name="Liu Y."/>
            <person name="Podar M."/>
            <person name="Stott M.B."/>
            <person name="Meneghin J."/>
            <person name="Chen Z."/>
            <person name="Lagutin K."/>
            <person name="Mitchell K."/>
            <person name="Reysenbach A.L."/>
        </authorList>
    </citation>
    <scope>NUCLEOTIDE SEQUENCE [LARGE SCALE GENOMIC DNA]</scope>
    <source>
        <strain evidence="2">NZ3</strain>
    </source>
</reference>
<gene>
    <name evidence="2" type="ORF">B7O98_09245</name>
</gene>
<organism evidence="2 3">
    <name type="scientific">Zestosphaera tikiterensis</name>
    <dbReference type="NCBI Taxonomy" id="1973259"/>
    <lineage>
        <taxon>Archaea</taxon>
        <taxon>Thermoproteota</taxon>
        <taxon>Thermoprotei</taxon>
        <taxon>Desulfurococcales</taxon>
        <taxon>Desulfurococcaceae</taxon>
        <taxon>Zestosphaera</taxon>
    </lineage>
</organism>
<evidence type="ECO:0000256" key="1">
    <source>
        <dbReference type="SAM" id="Phobius"/>
    </source>
</evidence>
<evidence type="ECO:0000313" key="2">
    <source>
        <dbReference type="EMBL" id="PUA31475.1"/>
    </source>
</evidence>
<comment type="caution">
    <text evidence="2">The sequence shown here is derived from an EMBL/GenBank/DDBJ whole genome shotgun (WGS) entry which is preliminary data.</text>
</comment>
<feature type="non-terminal residue" evidence="2">
    <location>
        <position position="72"/>
    </location>
</feature>
<sequence>MVNETNVNLVIMVIVLVLIGFIFISISYFVLHHRFEQSQVTVSTSPRGGVGWVEAVVVVDNTPSLSNSNLLT</sequence>
<keyword evidence="1" id="KW-0812">Transmembrane</keyword>
<feature type="transmembrane region" description="Helical" evidence="1">
    <location>
        <begin position="6"/>
        <end position="31"/>
    </location>
</feature>
<keyword evidence="1" id="KW-1133">Transmembrane helix</keyword>
<keyword evidence="1" id="KW-0472">Membrane</keyword>
<accession>A0A2R7Y1Q0</accession>
<dbReference type="Proteomes" id="UP000244093">
    <property type="component" value="Unassembled WGS sequence"/>
</dbReference>